<proteinExistence type="predicted"/>
<reference evidence="2 3" key="1">
    <citation type="submission" date="2024-05" db="EMBL/GenBank/DDBJ databases">
        <title>Haplotype-resolved chromosome-level genome assembly of Huyou (Citrus changshanensis).</title>
        <authorList>
            <person name="Miao C."/>
            <person name="Chen W."/>
            <person name="Wu Y."/>
            <person name="Wang L."/>
            <person name="Zhao S."/>
            <person name="Grierson D."/>
            <person name="Xu C."/>
            <person name="Chen K."/>
        </authorList>
    </citation>
    <scope>NUCLEOTIDE SEQUENCE [LARGE SCALE GENOMIC DNA]</scope>
    <source>
        <strain evidence="2">01-14</strain>
        <tissue evidence="2">Leaf</tissue>
    </source>
</reference>
<dbReference type="Proteomes" id="UP001428341">
    <property type="component" value="Unassembled WGS sequence"/>
</dbReference>
<feature type="compositionally biased region" description="Basic and acidic residues" evidence="1">
    <location>
        <begin position="1"/>
        <end position="10"/>
    </location>
</feature>
<keyword evidence="3" id="KW-1185">Reference proteome</keyword>
<feature type="region of interest" description="Disordered" evidence="1">
    <location>
        <begin position="1"/>
        <end position="22"/>
    </location>
</feature>
<sequence length="228" mass="25335">MRKWQWRVEDGGVDTDGAGGGCTALHERLTSQPQLSKTESANAKREEMMSRAFGFGFDHSCQSGEIPHALVAMHINDEDDDPAFYADSGATTHITNNLSNTRKIIPYKGNDSLYVGKAQKQTSPQVLLEERTQMDIEKSFSHITPTRNSDEAVVSKSTAQKLTSKEIGDNLLVNLTGFFNTDTFSSNARPSTISLNQHNMITRHKLKKNPELEKQMALTAQFDLSTLE</sequence>
<name>A0AAP0QY48_9ROSI</name>
<gene>
    <name evidence="2" type="ORF">WN944_010731</name>
</gene>
<evidence type="ECO:0000313" key="3">
    <source>
        <dbReference type="Proteomes" id="UP001428341"/>
    </source>
</evidence>
<protein>
    <submittedName>
        <fullName evidence="2">Uncharacterized protein</fullName>
    </submittedName>
</protein>
<accession>A0AAP0QY48</accession>
<comment type="caution">
    <text evidence="2">The sequence shown here is derived from an EMBL/GenBank/DDBJ whole genome shotgun (WGS) entry which is preliminary data.</text>
</comment>
<evidence type="ECO:0000256" key="1">
    <source>
        <dbReference type="SAM" id="MobiDB-lite"/>
    </source>
</evidence>
<dbReference type="EMBL" id="JBCGBO010000002">
    <property type="protein sequence ID" value="KAK9222296.1"/>
    <property type="molecule type" value="Genomic_DNA"/>
</dbReference>
<organism evidence="2 3">
    <name type="scientific">Citrus x changshan-huyou</name>
    <dbReference type="NCBI Taxonomy" id="2935761"/>
    <lineage>
        <taxon>Eukaryota</taxon>
        <taxon>Viridiplantae</taxon>
        <taxon>Streptophyta</taxon>
        <taxon>Embryophyta</taxon>
        <taxon>Tracheophyta</taxon>
        <taxon>Spermatophyta</taxon>
        <taxon>Magnoliopsida</taxon>
        <taxon>eudicotyledons</taxon>
        <taxon>Gunneridae</taxon>
        <taxon>Pentapetalae</taxon>
        <taxon>rosids</taxon>
        <taxon>malvids</taxon>
        <taxon>Sapindales</taxon>
        <taxon>Rutaceae</taxon>
        <taxon>Aurantioideae</taxon>
        <taxon>Citrus</taxon>
    </lineage>
</organism>
<dbReference type="AlphaFoldDB" id="A0AAP0QY48"/>
<evidence type="ECO:0000313" key="2">
    <source>
        <dbReference type="EMBL" id="KAK9222296.1"/>
    </source>
</evidence>